<dbReference type="Pfam" id="PF25917">
    <property type="entry name" value="BSH_RND"/>
    <property type="match status" value="1"/>
</dbReference>
<name>A0AAJ5X918_9SPHN</name>
<dbReference type="Pfam" id="PF25944">
    <property type="entry name" value="Beta-barrel_RND"/>
    <property type="match status" value="1"/>
</dbReference>
<dbReference type="NCBIfam" id="TIGR01730">
    <property type="entry name" value="RND_mfp"/>
    <property type="match status" value="1"/>
</dbReference>
<feature type="coiled-coil region" evidence="3">
    <location>
        <begin position="101"/>
        <end position="166"/>
    </location>
</feature>
<dbReference type="Gene3D" id="2.40.30.170">
    <property type="match status" value="1"/>
</dbReference>
<dbReference type="Proteomes" id="UP001218362">
    <property type="component" value="Chromosome"/>
</dbReference>
<feature type="domain" description="Multidrug resistance protein MdtA-like C-terminal permuted SH3" evidence="9">
    <location>
        <begin position="298"/>
        <end position="359"/>
    </location>
</feature>
<feature type="signal peptide" evidence="5">
    <location>
        <begin position="1"/>
        <end position="18"/>
    </location>
</feature>
<proteinExistence type="inferred from homology"/>
<feature type="domain" description="Multidrug resistance protein MdtA-like alpha-helical hairpin" evidence="6">
    <location>
        <begin position="102"/>
        <end position="169"/>
    </location>
</feature>
<dbReference type="Gene3D" id="2.40.420.20">
    <property type="match status" value="1"/>
</dbReference>
<sequence>MLNLRAAALVGLSSVALALAGCSGASKQHDRGPPTVGYVVVAPSAVPIPVSLGGRIVAVETSEVRPQVSGIIQRRLFTEGSVVRAGQPLYQIDPSLYRASTQQAQANLAAARASAEAARAKANRYKPLADQQAIALQDYTDAEATARQAEAAVAQASAALETTRINLRFATVTAPISGRIGRSLVTTGALASASQADPLAVIQRLDTVYVDMQQSSADLTALRQQMSKGQVTAGSTSVKLQMEDGSTYPLPGVVEFSEISVNESTGTVTLRARFPNPNGLLLPGSFVTAVFDQAVEPQAYLVPQAALQRDFDGSAFVYTVGADNKAKRRKVTAARTNGANWVVTDGLQRGDKVITQGLGSNIRQNSEVKPVLASTPQRIGAPKGAGGGKAGGKAG</sequence>
<accession>A0AAJ5X918</accession>
<dbReference type="PANTHER" id="PTHR30158:SF3">
    <property type="entry name" value="MULTIDRUG EFFLUX PUMP SUBUNIT ACRA-RELATED"/>
    <property type="match status" value="1"/>
</dbReference>
<evidence type="ECO:0000313" key="10">
    <source>
        <dbReference type="EMBL" id="WEK47808.1"/>
    </source>
</evidence>
<dbReference type="Gene3D" id="2.40.50.100">
    <property type="match status" value="1"/>
</dbReference>
<dbReference type="SUPFAM" id="SSF111369">
    <property type="entry name" value="HlyD-like secretion proteins"/>
    <property type="match status" value="1"/>
</dbReference>
<reference evidence="10" key="1">
    <citation type="submission" date="2023-03" db="EMBL/GenBank/DDBJ databases">
        <title>Andean soil-derived lignocellulolytic bacterial consortium as a source of novel taxa and putative plastic-active enzymes.</title>
        <authorList>
            <person name="Diaz-Garcia L."/>
            <person name="Chuvochina M."/>
            <person name="Feuerriegel G."/>
            <person name="Bunk B."/>
            <person name="Sproer C."/>
            <person name="Streit W.R."/>
            <person name="Rodriguez L.M."/>
            <person name="Overmann J."/>
            <person name="Jimenez D.J."/>
        </authorList>
    </citation>
    <scope>NUCLEOTIDE SEQUENCE</scope>
    <source>
        <strain evidence="10">MAG 26</strain>
    </source>
</reference>
<dbReference type="GO" id="GO:0030313">
    <property type="term" value="C:cell envelope"/>
    <property type="evidence" value="ECO:0007669"/>
    <property type="project" value="UniProtKB-SubCell"/>
</dbReference>
<evidence type="ECO:0000259" key="6">
    <source>
        <dbReference type="Pfam" id="PF25876"/>
    </source>
</evidence>
<dbReference type="Pfam" id="PF25967">
    <property type="entry name" value="RND-MFP_C"/>
    <property type="match status" value="1"/>
</dbReference>
<keyword evidence="5" id="KW-0732">Signal</keyword>
<comment type="subcellular location">
    <subcellularLocation>
        <location evidence="1">Cell envelope</location>
    </subcellularLocation>
</comment>
<evidence type="ECO:0000259" key="9">
    <source>
        <dbReference type="Pfam" id="PF25967"/>
    </source>
</evidence>
<feature type="compositionally biased region" description="Gly residues" evidence="4">
    <location>
        <begin position="383"/>
        <end position="395"/>
    </location>
</feature>
<dbReference type="PROSITE" id="PS51257">
    <property type="entry name" value="PROKAR_LIPOPROTEIN"/>
    <property type="match status" value="1"/>
</dbReference>
<dbReference type="GO" id="GO:0022857">
    <property type="term" value="F:transmembrane transporter activity"/>
    <property type="evidence" value="ECO:0007669"/>
    <property type="project" value="InterPro"/>
</dbReference>
<dbReference type="InterPro" id="IPR058624">
    <property type="entry name" value="MdtA-like_HH"/>
</dbReference>
<evidence type="ECO:0000313" key="11">
    <source>
        <dbReference type="Proteomes" id="UP001218362"/>
    </source>
</evidence>
<keyword evidence="3" id="KW-0175">Coiled coil</keyword>
<dbReference type="InterPro" id="IPR006143">
    <property type="entry name" value="RND_pump_MFP"/>
</dbReference>
<evidence type="ECO:0000259" key="7">
    <source>
        <dbReference type="Pfam" id="PF25917"/>
    </source>
</evidence>
<evidence type="ECO:0000256" key="3">
    <source>
        <dbReference type="SAM" id="Coils"/>
    </source>
</evidence>
<dbReference type="Pfam" id="PF25876">
    <property type="entry name" value="HH_MFP_RND"/>
    <property type="match status" value="1"/>
</dbReference>
<feature type="region of interest" description="Disordered" evidence="4">
    <location>
        <begin position="372"/>
        <end position="395"/>
    </location>
</feature>
<dbReference type="GO" id="GO:0046677">
    <property type="term" value="P:response to antibiotic"/>
    <property type="evidence" value="ECO:0007669"/>
    <property type="project" value="TreeGrafter"/>
</dbReference>
<protein>
    <submittedName>
        <fullName evidence="10">Efflux RND transporter periplasmic adaptor subunit</fullName>
    </submittedName>
</protein>
<gene>
    <name evidence="10" type="ORF">P0Y56_05800</name>
</gene>
<dbReference type="GO" id="GO:0005886">
    <property type="term" value="C:plasma membrane"/>
    <property type="evidence" value="ECO:0007669"/>
    <property type="project" value="TreeGrafter"/>
</dbReference>
<feature type="chain" id="PRO_5042607571" evidence="5">
    <location>
        <begin position="19"/>
        <end position="395"/>
    </location>
</feature>
<feature type="domain" description="Multidrug resistance protein MdtA-like barrel-sandwich hybrid" evidence="7">
    <location>
        <begin position="61"/>
        <end position="203"/>
    </location>
</feature>
<dbReference type="PANTHER" id="PTHR30158">
    <property type="entry name" value="ACRA/E-RELATED COMPONENT OF DRUG EFFLUX TRANSPORTER"/>
    <property type="match status" value="1"/>
</dbReference>
<dbReference type="AlphaFoldDB" id="A0AAJ5X918"/>
<comment type="similarity">
    <text evidence="2">Belongs to the membrane fusion protein (MFP) (TC 8.A.1) family.</text>
</comment>
<evidence type="ECO:0000256" key="2">
    <source>
        <dbReference type="ARBA" id="ARBA00009477"/>
    </source>
</evidence>
<dbReference type="InterPro" id="IPR058627">
    <property type="entry name" value="MdtA-like_C"/>
</dbReference>
<evidence type="ECO:0000256" key="5">
    <source>
        <dbReference type="SAM" id="SignalP"/>
    </source>
</evidence>
<evidence type="ECO:0000256" key="1">
    <source>
        <dbReference type="ARBA" id="ARBA00004196"/>
    </source>
</evidence>
<dbReference type="KEGG" id="acob:P0Y56_05800"/>
<organism evidence="10 11">
    <name type="scientific">Candidatus Andeanibacterium colombiense</name>
    <dbReference type="NCBI Taxonomy" id="3121345"/>
    <lineage>
        <taxon>Bacteria</taxon>
        <taxon>Pseudomonadati</taxon>
        <taxon>Pseudomonadota</taxon>
        <taxon>Alphaproteobacteria</taxon>
        <taxon>Sphingomonadales</taxon>
        <taxon>Sphingomonadaceae</taxon>
        <taxon>Candidatus Andeanibacterium</taxon>
    </lineage>
</organism>
<evidence type="ECO:0000259" key="8">
    <source>
        <dbReference type="Pfam" id="PF25944"/>
    </source>
</evidence>
<feature type="domain" description="Multidrug resistance protein MdtA-like beta-barrel" evidence="8">
    <location>
        <begin position="207"/>
        <end position="292"/>
    </location>
</feature>
<dbReference type="Gene3D" id="1.10.287.470">
    <property type="entry name" value="Helix hairpin bin"/>
    <property type="match status" value="1"/>
</dbReference>
<dbReference type="EMBL" id="CP119316">
    <property type="protein sequence ID" value="WEK47808.1"/>
    <property type="molecule type" value="Genomic_DNA"/>
</dbReference>
<dbReference type="InterPro" id="IPR058626">
    <property type="entry name" value="MdtA-like_b-barrel"/>
</dbReference>
<dbReference type="FunFam" id="2.40.420.20:FF:000001">
    <property type="entry name" value="Efflux RND transporter periplasmic adaptor subunit"/>
    <property type="match status" value="1"/>
</dbReference>
<dbReference type="InterPro" id="IPR058625">
    <property type="entry name" value="MdtA-like_BSH"/>
</dbReference>
<evidence type="ECO:0000256" key="4">
    <source>
        <dbReference type="SAM" id="MobiDB-lite"/>
    </source>
</evidence>